<dbReference type="SUPFAM" id="SSF64158">
    <property type="entry name" value="2,3-Bisphosphoglycerate-independent phosphoglycerate mutase, substrate-binding domain"/>
    <property type="match status" value="1"/>
</dbReference>
<dbReference type="PIRSF" id="PIRSF001492">
    <property type="entry name" value="IPGAM"/>
    <property type="match status" value="1"/>
</dbReference>
<keyword evidence="7 9" id="KW-0464">Manganese</keyword>
<dbReference type="STRING" id="1802129.A3J04_02265"/>
<comment type="similarity">
    <text evidence="4 9">Belongs to the BPG-independent phosphoglycerate mutase family.</text>
</comment>
<feature type="domain" description="Metalloenzyme" evidence="13">
    <location>
        <begin position="4"/>
        <end position="509"/>
    </location>
</feature>
<comment type="subunit">
    <text evidence="9">Monomer.</text>
</comment>
<gene>
    <name evidence="9" type="primary">gpmI</name>
    <name evidence="15" type="ORF">A3J04_02265</name>
</gene>
<evidence type="ECO:0000256" key="6">
    <source>
        <dbReference type="ARBA" id="ARBA00023152"/>
    </source>
</evidence>
<comment type="cofactor">
    <cofactor evidence="9">
        <name>Mn(2+)</name>
        <dbReference type="ChEBI" id="CHEBI:29035"/>
    </cofactor>
    <text evidence="9">Binds 2 manganese ions per subunit.</text>
</comment>
<feature type="binding site" evidence="9 12">
    <location>
        <position position="399"/>
    </location>
    <ligand>
        <name>Mn(2+)</name>
        <dbReference type="ChEBI" id="CHEBI:29035"/>
        <label>1</label>
    </ligand>
</feature>
<feature type="domain" description="BPG-independent PGAM N-terminal" evidence="14">
    <location>
        <begin position="84"/>
        <end position="299"/>
    </location>
</feature>
<reference evidence="15 16" key="1">
    <citation type="journal article" date="2016" name="Nat. Commun.">
        <title>Thousands of microbial genomes shed light on interconnected biogeochemical processes in an aquifer system.</title>
        <authorList>
            <person name="Anantharaman K."/>
            <person name="Brown C.T."/>
            <person name="Hug L.A."/>
            <person name="Sharon I."/>
            <person name="Castelle C.J."/>
            <person name="Probst A.J."/>
            <person name="Thomas B.C."/>
            <person name="Singh A."/>
            <person name="Wilkins M.J."/>
            <person name="Karaoz U."/>
            <person name="Brodie E.L."/>
            <person name="Williams K.H."/>
            <person name="Hubbard S.S."/>
            <person name="Banfield J.F."/>
        </authorList>
    </citation>
    <scope>NUCLEOTIDE SEQUENCE [LARGE SCALE GENOMIC DNA]</scope>
</reference>
<dbReference type="InterPro" id="IPR036646">
    <property type="entry name" value="PGAM_B_sf"/>
</dbReference>
<dbReference type="Gene3D" id="3.40.1450.10">
    <property type="entry name" value="BPG-independent phosphoglycerate mutase, domain B"/>
    <property type="match status" value="1"/>
</dbReference>
<evidence type="ECO:0000256" key="8">
    <source>
        <dbReference type="ARBA" id="ARBA00023235"/>
    </source>
</evidence>
<feature type="binding site" evidence="9">
    <location>
        <begin position="153"/>
        <end position="154"/>
    </location>
    <ligand>
        <name>substrate</name>
    </ligand>
</feature>
<dbReference type="HAMAP" id="MF_01038">
    <property type="entry name" value="GpmI"/>
    <property type="match status" value="1"/>
</dbReference>
<keyword evidence="6 9" id="KW-0324">Glycolysis</keyword>
<name>A0A1G2GZT1_9BACT</name>
<dbReference type="Proteomes" id="UP000177954">
    <property type="component" value="Unassembled WGS sequence"/>
</dbReference>
<feature type="binding site" evidence="9 12">
    <location>
        <position position="440"/>
    </location>
    <ligand>
        <name>Mn(2+)</name>
        <dbReference type="ChEBI" id="CHEBI:29035"/>
        <label>2</label>
    </ligand>
</feature>
<sequence length="525" mass="58993">MQFKPVILVVLDGFGINTLPGESPLQKAKKPTFDEFTAWYPFTTLQASGIAAGLPWGEEGNSEVGHLTMGSGRVLYHHLPRIIVSIQDGTFFENTAFRDACANIRTTKGTFHIMGLFSSGSVHAYADHLYALLELVKREEIPDVALHLFGDGRDAPAQEMKKFIPQLEERMRAGNRGVYIASLIGRHFSMDREERWNFTEEAYDCLTGKKGAHFENPRKYIDDSYAAGVTDEFFAPAWLADEKGNPRGRIKEGDSVIFFNFREDSVRQLAHAFLDEDFSKFERAKIPNLFFVTMTEYEKGLAAHVAFPPLDIEWPLARVVSYANKKQLHVAETEKYAHVTYFFNGGKEQPFSGEDRKLVPSARVPFDQKPEMSAREITEATLSEMEKYDLVLINFANPDMVGHTGNFEAVVKAIEVIDECLAKIKEGVTKLGGVLVVTADHGNAEEKRYRLTGEKRTKHSSNPIPFFLIAQQFKRPHARTPQEIEENFTRIEGVLADVAPTVLDLMGLSVPAEMTGINLLPRLLV</sequence>
<protein>
    <recommendedName>
        <fullName evidence="9 10">2,3-bisphosphoglycerate-independent phosphoglycerate mutase</fullName>
        <shortName evidence="9">BPG-independent PGAM</shortName>
        <shortName evidence="9">Phosphoglyceromutase</shortName>
        <shortName evidence="9">iPGM</shortName>
        <ecNumber evidence="9 10">5.4.2.12</ecNumber>
    </recommendedName>
</protein>
<dbReference type="PANTHER" id="PTHR31637">
    <property type="entry name" value="2,3-BISPHOSPHOGLYCERATE-INDEPENDENT PHOSPHOGLYCERATE MUTASE"/>
    <property type="match status" value="1"/>
</dbReference>
<dbReference type="GO" id="GO:0005737">
    <property type="term" value="C:cytoplasm"/>
    <property type="evidence" value="ECO:0007669"/>
    <property type="project" value="InterPro"/>
</dbReference>
<evidence type="ECO:0000256" key="11">
    <source>
        <dbReference type="PIRSR" id="PIRSR001492-1"/>
    </source>
</evidence>
<evidence type="ECO:0000313" key="16">
    <source>
        <dbReference type="Proteomes" id="UP000177954"/>
    </source>
</evidence>
<feature type="binding site" evidence="9 12">
    <location>
        <position position="62"/>
    </location>
    <ligand>
        <name>Mn(2+)</name>
        <dbReference type="ChEBI" id="CHEBI:29035"/>
        <label>2</label>
    </ligand>
</feature>
<comment type="catalytic activity">
    <reaction evidence="1 9">
        <text>(2R)-2-phosphoglycerate = (2R)-3-phosphoglycerate</text>
        <dbReference type="Rhea" id="RHEA:15901"/>
        <dbReference type="ChEBI" id="CHEBI:58272"/>
        <dbReference type="ChEBI" id="CHEBI:58289"/>
        <dbReference type="EC" id="5.4.2.12"/>
    </reaction>
</comment>
<feature type="binding site" evidence="9 12">
    <location>
        <position position="459"/>
    </location>
    <ligand>
        <name>Mn(2+)</name>
        <dbReference type="ChEBI" id="CHEBI:29035"/>
        <label>1</label>
    </ligand>
</feature>
<dbReference type="InterPro" id="IPR011258">
    <property type="entry name" value="BPG-indep_PGM_N"/>
</dbReference>
<comment type="pathway">
    <text evidence="3 9">Carbohydrate degradation; glycolysis; pyruvate from D-glyceraldehyde 3-phosphate: step 3/5.</text>
</comment>
<evidence type="ECO:0000259" key="14">
    <source>
        <dbReference type="Pfam" id="PF06415"/>
    </source>
</evidence>
<evidence type="ECO:0000256" key="12">
    <source>
        <dbReference type="PIRSR" id="PIRSR001492-3"/>
    </source>
</evidence>
<feature type="binding site" evidence="9">
    <location>
        <position position="123"/>
    </location>
    <ligand>
        <name>substrate</name>
    </ligand>
</feature>
<comment type="caution">
    <text evidence="15">The sequence shown here is derived from an EMBL/GenBank/DDBJ whole genome shotgun (WGS) entry which is preliminary data.</text>
</comment>
<keyword evidence="5 9" id="KW-0479">Metal-binding</keyword>
<proteinExistence type="inferred from homology"/>
<accession>A0A1G2GZT1</accession>
<dbReference type="EC" id="5.4.2.12" evidence="9 10"/>
<dbReference type="EMBL" id="MHNZ01000035">
    <property type="protein sequence ID" value="OGZ55248.1"/>
    <property type="molecule type" value="Genomic_DNA"/>
</dbReference>
<evidence type="ECO:0000256" key="7">
    <source>
        <dbReference type="ARBA" id="ARBA00023211"/>
    </source>
</evidence>
<dbReference type="GO" id="GO:0006007">
    <property type="term" value="P:glucose catabolic process"/>
    <property type="evidence" value="ECO:0007669"/>
    <property type="project" value="InterPro"/>
</dbReference>
<dbReference type="Pfam" id="PF06415">
    <property type="entry name" value="iPGM_N"/>
    <property type="match status" value="1"/>
</dbReference>
<feature type="binding site" evidence="9">
    <location>
        <position position="192"/>
    </location>
    <ligand>
        <name>substrate</name>
    </ligand>
</feature>
<feature type="binding site" evidence="9 12">
    <location>
        <position position="441"/>
    </location>
    <ligand>
        <name>Mn(2+)</name>
        <dbReference type="ChEBI" id="CHEBI:29035"/>
        <label>2</label>
    </ligand>
</feature>
<dbReference type="Pfam" id="PF01676">
    <property type="entry name" value="Metalloenzyme"/>
    <property type="match status" value="1"/>
</dbReference>
<keyword evidence="8 9" id="KW-0413">Isomerase</keyword>
<feature type="binding site" evidence="9">
    <location>
        <position position="186"/>
    </location>
    <ligand>
        <name>substrate</name>
    </ligand>
</feature>
<dbReference type="InterPro" id="IPR005995">
    <property type="entry name" value="Pgm_bpd_ind"/>
</dbReference>
<evidence type="ECO:0000256" key="10">
    <source>
        <dbReference type="NCBIfam" id="TIGR01307"/>
    </source>
</evidence>
<feature type="binding site" evidence="9">
    <location>
        <position position="335"/>
    </location>
    <ligand>
        <name>substrate</name>
    </ligand>
</feature>
<evidence type="ECO:0000256" key="9">
    <source>
        <dbReference type="HAMAP-Rule" id="MF_01038"/>
    </source>
</evidence>
<dbReference type="FunFam" id="3.40.1450.10:FF:000002">
    <property type="entry name" value="2,3-bisphosphoglycerate-independent phosphoglycerate mutase"/>
    <property type="match status" value="1"/>
</dbReference>
<dbReference type="GO" id="GO:0004619">
    <property type="term" value="F:phosphoglycerate mutase activity"/>
    <property type="evidence" value="ECO:0007669"/>
    <property type="project" value="UniProtKB-UniRule"/>
</dbReference>
<evidence type="ECO:0000259" key="13">
    <source>
        <dbReference type="Pfam" id="PF01676"/>
    </source>
</evidence>
<evidence type="ECO:0000256" key="1">
    <source>
        <dbReference type="ARBA" id="ARBA00000370"/>
    </source>
</evidence>
<evidence type="ECO:0000256" key="4">
    <source>
        <dbReference type="ARBA" id="ARBA00008819"/>
    </source>
</evidence>
<dbReference type="InterPro" id="IPR017850">
    <property type="entry name" value="Alkaline_phosphatase_core_sf"/>
</dbReference>
<dbReference type="InterPro" id="IPR006124">
    <property type="entry name" value="Metalloenzyme"/>
</dbReference>
<evidence type="ECO:0000256" key="3">
    <source>
        <dbReference type="ARBA" id="ARBA00004798"/>
    </source>
</evidence>
<dbReference type="UniPathway" id="UPA00109">
    <property type="reaction ID" value="UER00186"/>
</dbReference>
<feature type="binding site" evidence="9 12">
    <location>
        <position position="12"/>
    </location>
    <ligand>
        <name>Mn(2+)</name>
        <dbReference type="ChEBI" id="CHEBI:29035"/>
        <label>2</label>
    </ligand>
</feature>
<dbReference type="CDD" id="cd16010">
    <property type="entry name" value="iPGM"/>
    <property type="match status" value="1"/>
</dbReference>
<dbReference type="GO" id="GO:0030145">
    <property type="term" value="F:manganese ion binding"/>
    <property type="evidence" value="ECO:0007669"/>
    <property type="project" value="UniProtKB-UniRule"/>
</dbReference>
<evidence type="ECO:0000313" key="15">
    <source>
        <dbReference type="EMBL" id="OGZ55248.1"/>
    </source>
</evidence>
<dbReference type="PANTHER" id="PTHR31637:SF0">
    <property type="entry name" value="2,3-BISPHOSPHOGLYCERATE-INDEPENDENT PHOSPHOGLYCERATE MUTASE"/>
    <property type="match status" value="1"/>
</dbReference>
<evidence type="ECO:0000256" key="5">
    <source>
        <dbReference type="ARBA" id="ARBA00022723"/>
    </source>
</evidence>
<dbReference type="GO" id="GO:0006096">
    <property type="term" value="P:glycolytic process"/>
    <property type="evidence" value="ECO:0007669"/>
    <property type="project" value="UniProtKB-UniRule"/>
</dbReference>
<dbReference type="SUPFAM" id="SSF53649">
    <property type="entry name" value="Alkaline phosphatase-like"/>
    <property type="match status" value="1"/>
</dbReference>
<feature type="binding site" evidence="9 12">
    <location>
        <position position="403"/>
    </location>
    <ligand>
        <name>Mn(2+)</name>
        <dbReference type="ChEBI" id="CHEBI:29035"/>
        <label>1</label>
    </ligand>
</feature>
<dbReference type="AlphaFoldDB" id="A0A1G2GZT1"/>
<feature type="active site" description="Phosphoserine intermediate" evidence="9 11">
    <location>
        <position position="62"/>
    </location>
</feature>
<comment type="caution">
    <text evidence="9">Lacks conserved residue(s) required for the propagation of feature annotation.</text>
</comment>
<organism evidence="15 16">
    <name type="scientific">Candidatus Ryanbacteria bacterium RIFCSPLOWO2_02_FULL_47_14</name>
    <dbReference type="NCBI Taxonomy" id="1802129"/>
    <lineage>
        <taxon>Bacteria</taxon>
        <taxon>Candidatus Ryaniibacteriota</taxon>
    </lineage>
</organism>
<comment type="function">
    <text evidence="2 9">Catalyzes the interconversion of 2-phosphoglycerate and 3-phosphoglycerate.</text>
</comment>
<dbReference type="Gene3D" id="3.40.720.10">
    <property type="entry name" value="Alkaline Phosphatase, subunit A"/>
    <property type="match status" value="1"/>
</dbReference>
<dbReference type="NCBIfam" id="TIGR01307">
    <property type="entry name" value="pgm_bpd_ind"/>
    <property type="match status" value="1"/>
</dbReference>
<evidence type="ECO:0000256" key="2">
    <source>
        <dbReference type="ARBA" id="ARBA00002315"/>
    </source>
</evidence>